<dbReference type="InterPro" id="IPR033469">
    <property type="entry name" value="CYTH-like_dom_sf"/>
</dbReference>
<accession>A0AAE4FWQ0</accession>
<dbReference type="PIRSF" id="PIRSF016487">
    <property type="entry name" value="CYTH_UCP016487"/>
    <property type="match status" value="1"/>
</dbReference>
<dbReference type="PANTHER" id="PTHR40114">
    <property type="entry name" value="SLR0698 PROTEIN"/>
    <property type="match status" value="1"/>
</dbReference>
<evidence type="ECO:0000313" key="4">
    <source>
        <dbReference type="Proteomes" id="UP001268256"/>
    </source>
</evidence>
<dbReference type="PROSITE" id="PS51707">
    <property type="entry name" value="CYTH"/>
    <property type="match status" value="1"/>
</dbReference>
<sequence length="157" mass="18231">MGLEIERKFLVQGLAWREIAEPGVAYAQGYLTREVGRSVRVRVAGDQGFLTIKSATIGISRQEYEYWIPVDEAWELLKNLCYQPLIEKTRYRIPQSPLVWEVDEFGGDNAGLVLAEVELSHSDQELILPDWIGQEVSQDHRYFNSYLNQHPYQQWES</sequence>
<name>A0AAE4FWQ0_9CYAN</name>
<feature type="active site" description="Proton acceptor" evidence="1">
    <location>
        <position position="30"/>
    </location>
</feature>
<dbReference type="CDD" id="cd07891">
    <property type="entry name" value="CYTH-like_CthTTM-like_1"/>
    <property type="match status" value="1"/>
</dbReference>
<evidence type="ECO:0000313" key="3">
    <source>
        <dbReference type="EMBL" id="MDS3862371.1"/>
    </source>
</evidence>
<proteinExistence type="predicted"/>
<keyword evidence="4" id="KW-1185">Reference proteome</keyword>
<dbReference type="Pfam" id="PF01928">
    <property type="entry name" value="CYTH"/>
    <property type="match status" value="1"/>
</dbReference>
<dbReference type="Gene3D" id="2.40.320.10">
    <property type="entry name" value="Hypothetical Protein Pfu-838710-001"/>
    <property type="match status" value="1"/>
</dbReference>
<dbReference type="PANTHER" id="PTHR40114:SF1">
    <property type="entry name" value="SLR0698 PROTEIN"/>
    <property type="match status" value="1"/>
</dbReference>
<gene>
    <name evidence="3" type="ORF">RIF25_16350</name>
</gene>
<protein>
    <submittedName>
        <fullName evidence="3">CYTH domain-containing protein</fullName>
    </submittedName>
</protein>
<comment type="caution">
    <text evidence="3">The sequence shown here is derived from an EMBL/GenBank/DDBJ whole genome shotgun (WGS) entry which is preliminary data.</text>
</comment>
<organism evidence="3 4">
    <name type="scientific">Pseudocalidococcus azoricus BACA0444</name>
    <dbReference type="NCBI Taxonomy" id="2918990"/>
    <lineage>
        <taxon>Bacteria</taxon>
        <taxon>Bacillati</taxon>
        <taxon>Cyanobacteriota</taxon>
        <taxon>Cyanophyceae</taxon>
        <taxon>Acaryochloridales</taxon>
        <taxon>Thermosynechococcaceae</taxon>
        <taxon>Pseudocalidococcus</taxon>
        <taxon>Pseudocalidococcus azoricus</taxon>
    </lineage>
</organism>
<dbReference type="InterPro" id="IPR023577">
    <property type="entry name" value="CYTH_domain"/>
</dbReference>
<dbReference type="SMART" id="SM01118">
    <property type="entry name" value="CYTH"/>
    <property type="match status" value="1"/>
</dbReference>
<dbReference type="SUPFAM" id="SSF55154">
    <property type="entry name" value="CYTH-like phosphatases"/>
    <property type="match status" value="1"/>
</dbReference>
<dbReference type="AlphaFoldDB" id="A0AAE4FWQ0"/>
<feature type="domain" description="CYTH" evidence="2">
    <location>
        <begin position="2"/>
        <end position="149"/>
    </location>
</feature>
<dbReference type="Proteomes" id="UP001268256">
    <property type="component" value="Unassembled WGS sequence"/>
</dbReference>
<evidence type="ECO:0000259" key="2">
    <source>
        <dbReference type="PROSITE" id="PS51707"/>
    </source>
</evidence>
<evidence type="ECO:0000256" key="1">
    <source>
        <dbReference type="PIRSR" id="PIRSR016487-1"/>
    </source>
</evidence>
<reference evidence="4" key="1">
    <citation type="submission" date="2023-07" db="EMBL/GenBank/DDBJ databases">
        <authorList>
            <person name="Luz R."/>
            <person name="Cordeiro R."/>
            <person name="Fonseca A."/>
            <person name="Goncalves V."/>
        </authorList>
    </citation>
    <scope>NUCLEOTIDE SEQUENCE [LARGE SCALE GENOMIC DNA]</scope>
    <source>
        <strain evidence="4">BACA0444</strain>
    </source>
</reference>
<dbReference type="RefSeq" id="WP_322879574.1">
    <property type="nucleotide sequence ID" value="NZ_JAVMIP010000027.1"/>
</dbReference>
<dbReference type="InterPro" id="IPR012042">
    <property type="entry name" value="NeuTTM/CthTTM-like"/>
</dbReference>
<dbReference type="EMBL" id="JAVMIP010000027">
    <property type="protein sequence ID" value="MDS3862371.1"/>
    <property type="molecule type" value="Genomic_DNA"/>
</dbReference>